<dbReference type="InterPro" id="IPR052021">
    <property type="entry name" value="Type-I_RS_S_subunit"/>
</dbReference>
<comment type="caution">
    <text evidence="6">The sequence shown here is derived from an EMBL/GenBank/DDBJ whole genome shotgun (WGS) entry which is preliminary data.</text>
</comment>
<comment type="similarity">
    <text evidence="1">Belongs to the type-I restriction system S methylase family.</text>
</comment>
<gene>
    <name evidence="6" type="ORF">GCM10008025_37680</name>
</gene>
<evidence type="ECO:0000256" key="4">
    <source>
        <dbReference type="SAM" id="Coils"/>
    </source>
</evidence>
<dbReference type="EMBL" id="BMEY01000030">
    <property type="protein sequence ID" value="GGA91646.1"/>
    <property type="molecule type" value="Genomic_DNA"/>
</dbReference>
<dbReference type="Proteomes" id="UP000613512">
    <property type="component" value="Unassembled WGS sequence"/>
</dbReference>
<accession>A0A916SDM5</accession>
<reference evidence="6" key="1">
    <citation type="journal article" date="2014" name="Int. J. Syst. Evol. Microbiol.">
        <title>Complete genome sequence of Corynebacterium casei LMG S-19264T (=DSM 44701T), isolated from a smear-ripened cheese.</title>
        <authorList>
            <consortium name="US DOE Joint Genome Institute (JGI-PGF)"/>
            <person name="Walter F."/>
            <person name="Albersmeier A."/>
            <person name="Kalinowski J."/>
            <person name="Ruckert C."/>
        </authorList>
    </citation>
    <scope>NUCLEOTIDE SEQUENCE</scope>
    <source>
        <strain evidence="6">CGMCC 1.12408</strain>
    </source>
</reference>
<name>A0A916SDM5_9BACI</name>
<keyword evidence="7" id="KW-1185">Reference proteome</keyword>
<evidence type="ECO:0000256" key="2">
    <source>
        <dbReference type="ARBA" id="ARBA00022747"/>
    </source>
</evidence>
<dbReference type="PANTHER" id="PTHR30408:SF13">
    <property type="entry name" value="TYPE I RESTRICTION ENZYME HINDI SPECIFICITY SUBUNIT"/>
    <property type="match status" value="1"/>
</dbReference>
<keyword evidence="6" id="KW-0378">Hydrolase</keyword>
<dbReference type="PANTHER" id="PTHR30408">
    <property type="entry name" value="TYPE-1 RESTRICTION ENZYME ECOKI SPECIFICITY PROTEIN"/>
    <property type="match status" value="1"/>
</dbReference>
<proteinExistence type="inferred from homology"/>
<dbReference type="SUPFAM" id="SSF116734">
    <property type="entry name" value="DNA methylase specificity domain"/>
    <property type="match status" value="2"/>
</dbReference>
<dbReference type="Gene3D" id="3.90.220.20">
    <property type="entry name" value="DNA methylase specificity domains"/>
    <property type="match status" value="2"/>
</dbReference>
<evidence type="ECO:0000259" key="5">
    <source>
        <dbReference type="Pfam" id="PF01420"/>
    </source>
</evidence>
<evidence type="ECO:0000256" key="1">
    <source>
        <dbReference type="ARBA" id="ARBA00010923"/>
    </source>
</evidence>
<dbReference type="Pfam" id="PF01420">
    <property type="entry name" value="Methylase_S"/>
    <property type="match status" value="2"/>
</dbReference>
<feature type="coiled-coil region" evidence="4">
    <location>
        <begin position="367"/>
        <end position="394"/>
    </location>
</feature>
<sequence>MMTEKRLVPKRRIAGYVGDWKASKLEELSVFSKGRGYSKDDLKNSGDPLILYGRLYTKYETIINSVDTYTVKQENSVVSKGGEVVVPSSGESKEDIARASVIAKANIILGGDLNIIKTSNELDPVFLALSISNGTLQKELIKRAQGSSVVHLYNEDLMNITLYYPHIKEQQKIGEFFRVLDERIANQERKIAKVKALKSAYLTEMFPQEGETVPKRRFEGFEEKWVRRRVGDIFQVTRGNVLSTTKIEKKQSKTSQYPVYSSQTQNNGLLGYYSAYLFDTAITWTTDGANAGTVNYREGKFYSTNVNGVLISKEGYACKAVAEILDLEAWKHVSKVGNPKLMNNVMSNIEILISNNIKELEMLSLFFTNLDNQITTEEKKLEKLKQMKEAYLEEMFV</sequence>
<keyword evidence="3" id="KW-0238">DNA-binding</keyword>
<evidence type="ECO:0000313" key="7">
    <source>
        <dbReference type="Proteomes" id="UP000613512"/>
    </source>
</evidence>
<keyword evidence="4" id="KW-0175">Coiled coil</keyword>
<reference evidence="6" key="2">
    <citation type="submission" date="2020-09" db="EMBL/GenBank/DDBJ databases">
        <authorList>
            <person name="Sun Q."/>
            <person name="Zhou Y."/>
        </authorList>
    </citation>
    <scope>NUCLEOTIDE SEQUENCE</scope>
    <source>
        <strain evidence="6">CGMCC 1.12408</strain>
    </source>
</reference>
<dbReference type="GO" id="GO:0009307">
    <property type="term" value="P:DNA restriction-modification system"/>
    <property type="evidence" value="ECO:0007669"/>
    <property type="project" value="UniProtKB-KW"/>
</dbReference>
<dbReference type="InterPro" id="IPR044946">
    <property type="entry name" value="Restrct_endonuc_typeI_TRD_sf"/>
</dbReference>
<protein>
    <submittedName>
        <fullName evidence="6">Type I restriction endonuclease subunit S</fullName>
    </submittedName>
</protein>
<dbReference type="RefSeq" id="WP_229740818.1">
    <property type="nucleotide sequence ID" value="NZ_BMEY01000030.1"/>
</dbReference>
<dbReference type="GO" id="GO:0003677">
    <property type="term" value="F:DNA binding"/>
    <property type="evidence" value="ECO:0007669"/>
    <property type="project" value="UniProtKB-KW"/>
</dbReference>
<evidence type="ECO:0000313" key="6">
    <source>
        <dbReference type="EMBL" id="GGA91646.1"/>
    </source>
</evidence>
<dbReference type="GO" id="GO:0004519">
    <property type="term" value="F:endonuclease activity"/>
    <property type="evidence" value="ECO:0007669"/>
    <property type="project" value="UniProtKB-KW"/>
</dbReference>
<evidence type="ECO:0000256" key="3">
    <source>
        <dbReference type="ARBA" id="ARBA00023125"/>
    </source>
</evidence>
<keyword evidence="2" id="KW-0680">Restriction system</keyword>
<dbReference type="CDD" id="cd17255">
    <property type="entry name" value="RMtype1_S_Fco49512ORF2615P-TRD2-CR2_like"/>
    <property type="match status" value="1"/>
</dbReference>
<dbReference type="InterPro" id="IPR000055">
    <property type="entry name" value="Restrct_endonuc_typeI_TRD"/>
</dbReference>
<dbReference type="AlphaFoldDB" id="A0A916SDM5"/>
<feature type="domain" description="Type I restriction modification DNA specificity" evidence="5">
    <location>
        <begin position="19"/>
        <end position="195"/>
    </location>
</feature>
<feature type="domain" description="Type I restriction modification DNA specificity" evidence="5">
    <location>
        <begin position="223"/>
        <end position="386"/>
    </location>
</feature>
<keyword evidence="6" id="KW-0540">Nuclease</keyword>
<organism evidence="6 7">
    <name type="scientific">Ornithinibacillus halotolerans</name>
    <dbReference type="NCBI Taxonomy" id="1274357"/>
    <lineage>
        <taxon>Bacteria</taxon>
        <taxon>Bacillati</taxon>
        <taxon>Bacillota</taxon>
        <taxon>Bacilli</taxon>
        <taxon>Bacillales</taxon>
        <taxon>Bacillaceae</taxon>
        <taxon>Ornithinibacillus</taxon>
    </lineage>
</organism>
<keyword evidence="6" id="KW-0255">Endonuclease</keyword>